<evidence type="ECO:0000256" key="1">
    <source>
        <dbReference type="SAM" id="SignalP"/>
    </source>
</evidence>
<organism evidence="2 3">
    <name type="scientific">Meloidogyne hapla</name>
    <name type="common">Root-knot nematode worm</name>
    <dbReference type="NCBI Taxonomy" id="6305"/>
    <lineage>
        <taxon>Eukaryota</taxon>
        <taxon>Metazoa</taxon>
        <taxon>Ecdysozoa</taxon>
        <taxon>Nematoda</taxon>
        <taxon>Chromadorea</taxon>
        <taxon>Rhabditida</taxon>
        <taxon>Tylenchina</taxon>
        <taxon>Tylenchomorpha</taxon>
        <taxon>Tylenchoidea</taxon>
        <taxon>Meloidogynidae</taxon>
        <taxon>Meloidogyninae</taxon>
        <taxon>Meloidogyne</taxon>
    </lineage>
</organism>
<accession>A0A1I8BT85</accession>
<dbReference type="WBParaSite" id="MhA1_Contig518.frz3.gene7">
    <property type="protein sequence ID" value="MhA1_Contig518.frz3.gene7"/>
    <property type="gene ID" value="MhA1_Contig518.frz3.gene7"/>
</dbReference>
<feature type="signal peptide" evidence="1">
    <location>
        <begin position="1"/>
        <end position="26"/>
    </location>
</feature>
<keyword evidence="2" id="KW-1185">Reference proteome</keyword>
<reference evidence="3" key="1">
    <citation type="submission" date="2016-11" db="UniProtKB">
        <authorList>
            <consortium name="WormBaseParasite"/>
        </authorList>
    </citation>
    <scope>IDENTIFICATION</scope>
</reference>
<proteinExistence type="predicted"/>
<protein>
    <submittedName>
        <fullName evidence="3">Peripheral plastid protein 1</fullName>
    </submittedName>
</protein>
<keyword evidence="1" id="KW-0732">Signal</keyword>
<feature type="chain" id="PRO_5009316148" evidence="1">
    <location>
        <begin position="27"/>
        <end position="473"/>
    </location>
</feature>
<dbReference type="AlphaFoldDB" id="A0A1I8BT85"/>
<dbReference type="Proteomes" id="UP000095281">
    <property type="component" value="Unplaced"/>
</dbReference>
<evidence type="ECO:0000313" key="2">
    <source>
        <dbReference type="Proteomes" id="UP000095281"/>
    </source>
</evidence>
<name>A0A1I8BT85_MELHA</name>
<sequence>MSPSYFTLTALLIEAIVFLYNRQVAAMLSMHPSCSGRSSAIENKLKMSGGGNGFKHFTPGNVSFPVACLNHPKNLKAVNGKASKFNKALPMNSETLKNDKVDLNQKVKDTGNGVALEHTHPSQERVKNVQEVTLDQNMNGKEMNKGAFERYLYNPPYDTNKMNEAGKNEINEVTKPSQEKVKNDLDVYLIQKAKELGISKREAFERYLYSIPLETKVSEGGKNKDNQKATTNKTAQETNPMFHSQAGMLAKKIKEYIKNTEEFQNQTGMIRRGINREYTFDASKDDSVNLLHISNLFMALNENERDSPENLKNASDLFMALHECYQVNSVIPLVFDVEMVLKKLEEEGNKVNPIKLLEYFRENAIKYPLLDLLKIKDPKDNFDEKIENFKNIIHKSDNFLDKNMIVFVENDNEMFLNEIDSRIETADFDFKLSEKYSGLKHLKPIEKHDLLENSELLQKLHEKILPGDEMMKF</sequence>
<evidence type="ECO:0000313" key="3">
    <source>
        <dbReference type="WBParaSite" id="MhA1_Contig518.frz3.gene7"/>
    </source>
</evidence>